<organism evidence="1 2">
    <name type="scientific">Pseudomonas putida</name>
    <name type="common">Arthrobacter siderocapsulatus</name>
    <dbReference type="NCBI Taxonomy" id="303"/>
    <lineage>
        <taxon>Bacteria</taxon>
        <taxon>Pseudomonadati</taxon>
        <taxon>Pseudomonadota</taxon>
        <taxon>Gammaproteobacteria</taxon>
        <taxon>Pseudomonadales</taxon>
        <taxon>Pseudomonadaceae</taxon>
        <taxon>Pseudomonas</taxon>
    </lineage>
</organism>
<sequence length="657" mass="76482">MSKGFEPAFVPIVEVERVSSNFEKSELGQWYWVKNDDPSKESRLMCVMEIGSNYVRLQTPESRGGYSWDRVHRDDFDEKLAIEPNADHQIQLMVEHYQQAIAENMAEIQRLTESLGIAPQLGHQSGDGESKSLALLSGQDDVEAFKNALILAKKETLPGLFEKNQKLSEELGRWMGAPSLPLKSKLGLMKGSVEKIEDRLFNIQLYSGIFETIFTLADGAPAAREEKLRIMQRRLYMDEECMLAYEVGGMEFKDIEAFDAWLARPVNRDRILPFQRCMVSMQVRRDVKDRSHLNLRVYVEIGKALSDKYTYLIIRNGEQLYRVCTEQDFGELMFPERATFDPSEPLMMNVRFDKVERMMSKREFDSIVEAKVKKAELRDEWEKQNPREEWEAANPKRCWNWSNPYKDDHDRFYEYEWQPFDDSSSYFDQGMQKIQAEIKEYNRIALIVQGLFDRTPTLIPHLPVQMWRPESFAASVELIYDSSMVLHWGEAPDIQAYIDSCNASAGPDSVFFGQDHEWAVREAERQNRKEARRMHMSDRNPPDYKIYRPYGDPGPGRLARPKSWAPRSKMATFSWRREGSTDSLKMIKATIQLPLDKLFNVSAYKPGDFRQFFKDPRTRARYLQWAPMMLSAEEFHAGNLEVRLPYVDGGADDESDY</sequence>
<dbReference type="AlphaFoldDB" id="A0A7V8EJE5"/>
<name>A0A7V8EJE5_PSEPU</name>
<evidence type="ECO:0000313" key="1">
    <source>
        <dbReference type="EMBL" id="KAF0255744.1"/>
    </source>
</evidence>
<reference evidence="1 2" key="1">
    <citation type="submission" date="2019-12" db="EMBL/GenBank/DDBJ databases">
        <authorList>
            <person name="Woiski C."/>
        </authorList>
    </citation>
    <scope>NUCLEOTIDE SEQUENCE [LARGE SCALE GENOMIC DNA]</scope>
    <source>
        <strain evidence="1 2">BOE100</strain>
    </source>
</reference>
<dbReference type="EMBL" id="WOWR01000005">
    <property type="protein sequence ID" value="KAF0255744.1"/>
    <property type="molecule type" value="Genomic_DNA"/>
</dbReference>
<evidence type="ECO:0000313" key="2">
    <source>
        <dbReference type="Proteomes" id="UP000442695"/>
    </source>
</evidence>
<proteinExistence type="predicted"/>
<dbReference type="Proteomes" id="UP000442695">
    <property type="component" value="Unassembled WGS sequence"/>
</dbReference>
<dbReference type="RefSeq" id="WP_156858638.1">
    <property type="nucleotide sequence ID" value="NZ_WOWR01000005.1"/>
</dbReference>
<comment type="caution">
    <text evidence="1">The sequence shown here is derived from an EMBL/GenBank/DDBJ whole genome shotgun (WGS) entry which is preliminary data.</text>
</comment>
<gene>
    <name evidence="1" type="ORF">GN299_06545</name>
</gene>
<accession>A0A7V8EJE5</accession>
<protein>
    <submittedName>
        <fullName evidence="1">Uncharacterized protein</fullName>
    </submittedName>
</protein>